<keyword evidence="4" id="KW-1185">Reference proteome</keyword>
<evidence type="ECO:0000259" key="2">
    <source>
        <dbReference type="Pfam" id="PF05872"/>
    </source>
</evidence>
<dbReference type="PANTHER" id="PTHR30121:SF6">
    <property type="entry name" value="SLR6007 PROTEIN"/>
    <property type="match status" value="1"/>
</dbReference>
<keyword evidence="3" id="KW-0067">ATP-binding</keyword>
<name>A0A918XLR4_9GAMM</name>
<evidence type="ECO:0000313" key="4">
    <source>
        <dbReference type="Proteomes" id="UP000644693"/>
    </source>
</evidence>
<dbReference type="EMBL" id="BMYM01000003">
    <property type="protein sequence ID" value="GHD38278.1"/>
    <property type="molecule type" value="Genomic_DNA"/>
</dbReference>
<dbReference type="Gene3D" id="3.40.50.300">
    <property type="entry name" value="P-loop containing nucleotide triphosphate hydrolases"/>
    <property type="match status" value="2"/>
</dbReference>
<dbReference type="AlphaFoldDB" id="A0A918XLR4"/>
<dbReference type="Pfam" id="PF05872">
    <property type="entry name" value="HerA_C"/>
    <property type="match status" value="1"/>
</dbReference>
<dbReference type="PANTHER" id="PTHR30121">
    <property type="entry name" value="UNCHARACTERIZED PROTEIN YJGR-RELATED"/>
    <property type="match status" value="1"/>
</dbReference>
<evidence type="ECO:0000256" key="1">
    <source>
        <dbReference type="SAM" id="MobiDB-lite"/>
    </source>
</evidence>
<comment type="caution">
    <text evidence="3">The sequence shown here is derived from an EMBL/GenBank/DDBJ whole genome shotgun (WGS) entry which is preliminary data.</text>
</comment>
<sequence>MGANDKGMNEGILIGGNDNGQVFLNPRYANRHGLVAGATGTGKTVTLQSLAEGFSDLGVPVFLADVKGDLSGISQPGKSHPKVDERVASIGIEGYQQTAYPVAFWDVFGKKGTPIRATISEMGPQLISRLLDLNETQESVITLVFEFADAEGMLLVNLADLRTTLEYLAANRKALGAGMSVSTASVNAILRRLLMLEREGGKAFFGEPALQLEDFIQRDRDGRGMINVLAADKLIMSPRVYSTFLLWLLSELFENLEELGDPEQPVLVFFFDEAHLLFRDAPKALLEKIEQVVRLIRSKGVGVYFVSQSPGDIPDAVLGQLGNRVQHALRAYTPREQKAVRVAAQSFRKNPNLDTETVISELGVGEALVSFLQQKGVPTPVERVLVRPPQSRMGKATMAEREAVLAKDSNRQRYGEAIDPRSAHEILQERIAKQQQAEQQAELAKREKTAAGKAASKKRRGDSATEAFIKSMARAAGSNLGRNLFRGILGSLLK</sequence>
<organism evidence="3 4">
    <name type="scientific">Parahalioglobus pacificus</name>
    <dbReference type="NCBI Taxonomy" id="930806"/>
    <lineage>
        <taxon>Bacteria</taxon>
        <taxon>Pseudomonadati</taxon>
        <taxon>Pseudomonadota</taxon>
        <taxon>Gammaproteobacteria</taxon>
        <taxon>Cellvibrionales</taxon>
        <taxon>Halieaceae</taxon>
        <taxon>Parahalioglobus</taxon>
    </lineage>
</organism>
<dbReference type="InterPro" id="IPR033186">
    <property type="entry name" value="HerA_C"/>
</dbReference>
<proteinExistence type="predicted"/>
<dbReference type="GO" id="GO:0005524">
    <property type="term" value="F:ATP binding"/>
    <property type="evidence" value="ECO:0007669"/>
    <property type="project" value="UniProtKB-KW"/>
</dbReference>
<dbReference type="SUPFAM" id="SSF52540">
    <property type="entry name" value="P-loop containing nucleoside triphosphate hydrolases"/>
    <property type="match status" value="1"/>
</dbReference>
<accession>A0A918XLR4</accession>
<reference evidence="3" key="2">
    <citation type="submission" date="2020-09" db="EMBL/GenBank/DDBJ databases">
        <authorList>
            <person name="Sun Q."/>
            <person name="Kim S."/>
        </authorList>
    </citation>
    <scope>NUCLEOTIDE SEQUENCE</scope>
    <source>
        <strain evidence="3">KCTC 23430</strain>
    </source>
</reference>
<dbReference type="InterPro" id="IPR027417">
    <property type="entry name" value="P-loop_NTPase"/>
</dbReference>
<protein>
    <submittedName>
        <fullName evidence="3">ATP-binding protein</fullName>
    </submittedName>
</protein>
<dbReference type="Proteomes" id="UP000644693">
    <property type="component" value="Unassembled WGS sequence"/>
</dbReference>
<reference evidence="3" key="1">
    <citation type="journal article" date="2014" name="Int. J. Syst. Evol. Microbiol.">
        <title>Complete genome sequence of Corynebacterium casei LMG S-19264T (=DSM 44701T), isolated from a smear-ripened cheese.</title>
        <authorList>
            <consortium name="US DOE Joint Genome Institute (JGI-PGF)"/>
            <person name="Walter F."/>
            <person name="Albersmeier A."/>
            <person name="Kalinowski J."/>
            <person name="Ruckert C."/>
        </authorList>
    </citation>
    <scope>NUCLEOTIDE SEQUENCE</scope>
    <source>
        <strain evidence="3">KCTC 23430</strain>
    </source>
</reference>
<keyword evidence="3" id="KW-0547">Nucleotide-binding</keyword>
<feature type="domain" description="Helicase HerA-like C-terminal" evidence="2">
    <location>
        <begin position="16"/>
        <end position="492"/>
    </location>
</feature>
<feature type="region of interest" description="Disordered" evidence="1">
    <location>
        <begin position="437"/>
        <end position="463"/>
    </location>
</feature>
<gene>
    <name evidence="3" type="ORF">GCM10007053_28640</name>
</gene>
<dbReference type="InterPro" id="IPR051162">
    <property type="entry name" value="T4SS_component"/>
</dbReference>
<evidence type="ECO:0000313" key="3">
    <source>
        <dbReference type="EMBL" id="GHD38278.1"/>
    </source>
</evidence>